<evidence type="ECO:0000313" key="6">
    <source>
        <dbReference type="EMBL" id="UZA70588.1"/>
    </source>
</evidence>
<dbReference type="EMBL" id="CP036495">
    <property type="protein sequence ID" value="UZA70588.1"/>
    <property type="molecule type" value="Genomic_DNA"/>
</dbReference>
<dbReference type="Proteomes" id="UP001163644">
    <property type="component" value="Chromosome"/>
</dbReference>
<proteinExistence type="predicted"/>
<dbReference type="EMBL" id="AY597275">
    <property type="protein sequence ID" value="AAT96090.1"/>
    <property type="molecule type" value="Genomic_DNA"/>
</dbReference>
<dbReference type="GeneID" id="47765824"/>
<evidence type="ECO:0000256" key="2">
    <source>
        <dbReference type="SAM" id="SignalP"/>
    </source>
</evidence>
<feature type="compositionally biased region" description="Basic and acidic residues" evidence="1">
    <location>
        <begin position="48"/>
        <end position="58"/>
    </location>
</feature>
<evidence type="ECO:0000313" key="3">
    <source>
        <dbReference type="EMBL" id="AAT96046.1"/>
    </source>
</evidence>
<keyword evidence="2" id="KW-0732">Signal</keyword>
<evidence type="ECO:0000313" key="7">
    <source>
        <dbReference type="Proteomes" id="UP000196842"/>
    </source>
</evidence>
<protein>
    <submittedName>
        <fullName evidence="5">Conserved hypothetical secreted protein</fullName>
    </submittedName>
    <submittedName>
        <fullName evidence="6">Hydrolase</fullName>
    </submittedName>
    <submittedName>
        <fullName evidence="4">Pspto1410-like protein</fullName>
    </submittedName>
</protein>
<dbReference type="KEGG" id="pvd:CFBP1590__4173"/>
<organism evidence="4">
    <name type="scientific">Pseudomonas viridiflava</name>
    <name type="common">Phytomonas viridiflava</name>
    <dbReference type="NCBI Taxonomy" id="33069"/>
    <lineage>
        <taxon>Bacteria</taxon>
        <taxon>Pseudomonadati</taxon>
        <taxon>Pseudomonadota</taxon>
        <taxon>Gammaproteobacteria</taxon>
        <taxon>Pseudomonadales</taxon>
        <taxon>Pseudomonadaceae</taxon>
        <taxon>Pseudomonas</taxon>
    </lineage>
</organism>
<evidence type="ECO:0000313" key="5">
    <source>
        <dbReference type="EMBL" id="SMS11759.1"/>
    </source>
</evidence>
<dbReference type="RefSeq" id="WP_029241752.1">
    <property type="nucleotide sequence ID" value="NZ_CP036495.1"/>
</dbReference>
<gene>
    <name evidence="5" type="ORF">CFBP1590__4173</name>
    <name evidence="6" type="ORF">EZZ81_21070</name>
</gene>
<dbReference type="GO" id="GO:0016787">
    <property type="term" value="F:hydrolase activity"/>
    <property type="evidence" value="ECO:0007669"/>
    <property type="project" value="UniProtKB-KW"/>
</dbReference>
<name>I6LCI4_PSEVI</name>
<feature type="region of interest" description="Disordered" evidence="1">
    <location>
        <begin position="45"/>
        <end position="88"/>
    </location>
</feature>
<dbReference type="Proteomes" id="UP000196842">
    <property type="component" value="Chromosome I"/>
</dbReference>
<reference evidence="4" key="1">
    <citation type="journal article" date="2006" name="Proc. Natl. Acad. Sci. U.S.A.">
        <title>Presence/absence polymorphism for alternative pathogenicity islands in Pseudomonas viridiflava, a pathogen of Arabidopsis.</title>
        <authorList>
            <person name="Araki H."/>
            <person name="Tian D."/>
            <person name="Goss E.M."/>
            <person name="Jakob K."/>
            <person name="Halldorsdottir S.S."/>
            <person name="Kreitman M."/>
            <person name="Bergelson J."/>
        </authorList>
    </citation>
    <scope>NUCLEOTIDE SEQUENCE</scope>
    <source>
        <strain evidence="4">ME3.1b</strain>
        <strain evidence="3">RMX23.1a</strain>
    </source>
</reference>
<sequence length="88" mass="9275">MRMRKNLAAKIGGFLLASLIAGTSLPAFAANDCDLDNDHITDATCGGNDKDLDNDHSTDAAFGGNDTDQDNDHSTDKYNVGAPPHAKK</sequence>
<keyword evidence="6" id="KW-0378">Hydrolase</keyword>
<accession>I6LCI4</accession>
<dbReference type="EMBL" id="LT855380">
    <property type="protein sequence ID" value="SMS11759.1"/>
    <property type="molecule type" value="Genomic_DNA"/>
</dbReference>
<evidence type="ECO:0000313" key="4">
    <source>
        <dbReference type="EMBL" id="AAT96090.1"/>
    </source>
</evidence>
<reference evidence="6" key="3">
    <citation type="submission" date="2019-02" db="EMBL/GenBank/DDBJ databases">
        <authorList>
            <person name="Lutz S."/>
            <person name="Schori C."/>
            <person name="Ahrens C.H."/>
            <person name="Gueguen E."/>
        </authorList>
    </citation>
    <scope>NUCLEOTIDE SEQUENCE</scope>
    <source>
        <strain evidence="6">Psy35</strain>
    </source>
</reference>
<feature type="chain" id="PRO_5015094013" evidence="2">
    <location>
        <begin position="30"/>
        <end position="88"/>
    </location>
</feature>
<reference evidence="5 7" key="2">
    <citation type="submission" date="2017-05" db="EMBL/GenBank/DDBJ databases">
        <authorList>
            <person name="Song R."/>
            <person name="Chenine A.L."/>
            <person name="Ruprecht R.M."/>
        </authorList>
    </citation>
    <scope>NUCLEOTIDE SEQUENCE [LARGE SCALE GENOMIC DNA]</scope>
    <source>
        <strain evidence="5 7">CFBP 1590</strain>
    </source>
</reference>
<feature type="signal peptide" evidence="2">
    <location>
        <begin position="1"/>
        <end position="29"/>
    </location>
</feature>
<dbReference type="EMBL" id="AY597274">
    <property type="protein sequence ID" value="AAT96046.1"/>
    <property type="molecule type" value="Genomic_DNA"/>
</dbReference>
<dbReference type="AlphaFoldDB" id="I6LCI4"/>
<evidence type="ECO:0000256" key="1">
    <source>
        <dbReference type="SAM" id="MobiDB-lite"/>
    </source>
</evidence>